<evidence type="ECO:0000313" key="8">
    <source>
        <dbReference type="EMBL" id="MCQ4815819.1"/>
    </source>
</evidence>
<feature type="non-terminal residue" evidence="8">
    <location>
        <position position="1"/>
    </location>
</feature>
<proteinExistence type="inferred from homology"/>
<dbReference type="InterPro" id="IPR027417">
    <property type="entry name" value="P-loop_NTPase"/>
</dbReference>
<dbReference type="Gene3D" id="3.40.50.300">
    <property type="entry name" value="P-loop containing nucleotide triphosphate hydrolases"/>
    <property type="match status" value="1"/>
</dbReference>
<dbReference type="SUPFAM" id="SSF52540">
    <property type="entry name" value="P-loop containing nucleoside triphosphate hydrolases"/>
    <property type="match status" value="1"/>
</dbReference>
<dbReference type="AlphaFoldDB" id="A0AAW5KCR7"/>
<dbReference type="EMBL" id="JANFYT010000170">
    <property type="protein sequence ID" value="MCQ4815819.1"/>
    <property type="molecule type" value="Genomic_DNA"/>
</dbReference>
<evidence type="ECO:0000256" key="2">
    <source>
        <dbReference type="ARBA" id="ARBA00021315"/>
    </source>
</evidence>
<keyword evidence="4" id="KW-0227">DNA damage</keyword>
<evidence type="ECO:0000256" key="1">
    <source>
        <dbReference type="ARBA" id="ARBA00009441"/>
    </source>
</evidence>
<keyword evidence="9" id="KW-1185">Reference proteome</keyword>
<dbReference type="GO" id="GO:0006310">
    <property type="term" value="P:DNA recombination"/>
    <property type="evidence" value="ECO:0007669"/>
    <property type="project" value="InterPro"/>
</dbReference>
<comment type="caution">
    <text evidence="8">The sequence shown here is derived from an EMBL/GenBank/DDBJ whole genome shotgun (WGS) entry which is preliminary data.</text>
</comment>
<dbReference type="GO" id="GO:0005524">
    <property type="term" value="F:ATP binding"/>
    <property type="evidence" value="ECO:0007669"/>
    <property type="project" value="UniProtKB-KW"/>
</dbReference>
<sequence>KDAGQFSANGKDEAEFYLALNPGEPVKPLENIASGGELSRIMLAIKTVLADAEDTPTLIFDEIDAGISGVTAAKVGEK</sequence>
<keyword evidence="3" id="KW-0547">Nucleotide-binding</keyword>
<gene>
    <name evidence="8" type="ORF">NE630_15435</name>
</gene>
<protein>
    <recommendedName>
        <fullName evidence="2">DNA repair protein RecN</fullName>
    </recommendedName>
    <alternativeName>
        <fullName evidence="7">Recombination protein N</fullName>
    </alternativeName>
</protein>
<evidence type="ECO:0000256" key="7">
    <source>
        <dbReference type="ARBA" id="ARBA00033408"/>
    </source>
</evidence>
<dbReference type="Proteomes" id="UP001205919">
    <property type="component" value="Unassembled WGS sequence"/>
</dbReference>
<evidence type="ECO:0000313" key="9">
    <source>
        <dbReference type="Proteomes" id="UP001205919"/>
    </source>
</evidence>
<keyword evidence="5" id="KW-0067">ATP-binding</keyword>
<evidence type="ECO:0000256" key="3">
    <source>
        <dbReference type="ARBA" id="ARBA00022741"/>
    </source>
</evidence>
<name>A0AAW5KCR7_9BACT</name>
<dbReference type="InterPro" id="IPR004604">
    <property type="entry name" value="DNA_recomb/repair_RecN"/>
</dbReference>
<feature type="non-terminal residue" evidence="8">
    <location>
        <position position="78"/>
    </location>
</feature>
<evidence type="ECO:0000256" key="6">
    <source>
        <dbReference type="ARBA" id="ARBA00023204"/>
    </source>
</evidence>
<dbReference type="GO" id="GO:0009432">
    <property type="term" value="P:SOS response"/>
    <property type="evidence" value="ECO:0007669"/>
    <property type="project" value="TreeGrafter"/>
</dbReference>
<dbReference type="PANTHER" id="PTHR11059">
    <property type="entry name" value="DNA REPAIR PROTEIN RECN"/>
    <property type="match status" value="1"/>
</dbReference>
<comment type="similarity">
    <text evidence="1">Belongs to the RecN family.</text>
</comment>
<dbReference type="GO" id="GO:0006281">
    <property type="term" value="P:DNA repair"/>
    <property type="evidence" value="ECO:0007669"/>
    <property type="project" value="UniProtKB-KW"/>
</dbReference>
<evidence type="ECO:0000256" key="5">
    <source>
        <dbReference type="ARBA" id="ARBA00022840"/>
    </source>
</evidence>
<dbReference type="GO" id="GO:0043590">
    <property type="term" value="C:bacterial nucleoid"/>
    <property type="evidence" value="ECO:0007669"/>
    <property type="project" value="TreeGrafter"/>
</dbReference>
<organism evidence="8 9">
    <name type="scientific">Cloacibacillus evryensis</name>
    <dbReference type="NCBI Taxonomy" id="508460"/>
    <lineage>
        <taxon>Bacteria</taxon>
        <taxon>Thermotogati</taxon>
        <taxon>Synergistota</taxon>
        <taxon>Synergistia</taxon>
        <taxon>Synergistales</taxon>
        <taxon>Synergistaceae</taxon>
        <taxon>Cloacibacillus</taxon>
    </lineage>
</organism>
<accession>A0AAW5KCR7</accession>
<dbReference type="PANTHER" id="PTHR11059:SF0">
    <property type="entry name" value="DNA REPAIR PROTEIN RECN"/>
    <property type="match status" value="1"/>
</dbReference>
<reference evidence="8 9" key="1">
    <citation type="submission" date="2022-06" db="EMBL/GenBank/DDBJ databases">
        <title>Isolation of gut microbiota from human fecal samples.</title>
        <authorList>
            <person name="Pamer E.G."/>
            <person name="Barat B."/>
            <person name="Waligurski E."/>
            <person name="Medina S."/>
            <person name="Paddock L."/>
            <person name="Mostad J."/>
        </authorList>
    </citation>
    <scope>NUCLEOTIDE SEQUENCE [LARGE SCALE GENOMIC DNA]</scope>
    <source>
        <strain evidence="8 9">DFI.9.90</strain>
    </source>
</reference>
<keyword evidence="6" id="KW-0234">DNA repair</keyword>
<evidence type="ECO:0000256" key="4">
    <source>
        <dbReference type="ARBA" id="ARBA00022763"/>
    </source>
</evidence>